<feature type="compositionally biased region" description="Polar residues" evidence="1">
    <location>
        <begin position="246"/>
        <end position="259"/>
    </location>
</feature>
<dbReference type="EMBL" id="CH476736">
    <property type="protein sequence ID" value="EIE82104.1"/>
    <property type="molecule type" value="Genomic_DNA"/>
</dbReference>
<feature type="domain" description="HTH APSES-type" evidence="2">
    <location>
        <begin position="665"/>
        <end position="775"/>
    </location>
</feature>
<evidence type="ECO:0000313" key="3">
    <source>
        <dbReference type="EMBL" id="EIE82104.1"/>
    </source>
</evidence>
<keyword evidence="4" id="KW-1185">Reference proteome</keyword>
<feature type="compositionally biased region" description="Basic and acidic residues" evidence="1">
    <location>
        <begin position="159"/>
        <end position="174"/>
    </location>
</feature>
<feature type="compositionally biased region" description="Basic and acidic residues" evidence="1">
    <location>
        <begin position="1006"/>
        <end position="1015"/>
    </location>
</feature>
<dbReference type="PROSITE" id="PS51299">
    <property type="entry name" value="HTH_APSES"/>
    <property type="match status" value="1"/>
</dbReference>
<dbReference type="InterPro" id="IPR003163">
    <property type="entry name" value="Tscrpt_reg_HTH_APSES-type"/>
</dbReference>
<reference evidence="3 4" key="1">
    <citation type="journal article" date="2009" name="PLoS Genet.">
        <title>Genomic analysis of the basal lineage fungus Rhizopus oryzae reveals a whole-genome duplication.</title>
        <authorList>
            <person name="Ma L.-J."/>
            <person name="Ibrahim A.S."/>
            <person name="Skory C."/>
            <person name="Grabherr M.G."/>
            <person name="Burger G."/>
            <person name="Butler M."/>
            <person name="Elias M."/>
            <person name="Idnurm A."/>
            <person name="Lang B.F."/>
            <person name="Sone T."/>
            <person name="Abe A."/>
            <person name="Calvo S.E."/>
            <person name="Corrochano L.M."/>
            <person name="Engels R."/>
            <person name="Fu J."/>
            <person name="Hansberg W."/>
            <person name="Kim J.-M."/>
            <person name="Kodira C.D."/>
            <person name="Koehrsen M.J."/>
            <person name="Liu B."/>
            <person name="Miranda-Saavedra D."/>
            <person name="O'Leary S."/>
            <person name="Ortiz-Castellanos L."/>
            <person name="Poulter R."/>
            <person name="Rodriguez-Romero J."/>
            <person name="Ruiz-Herrera J."/>
            <person name="Shen Y.-Q."/>
            <person name="Zeng Q."/>
            <person name="Galagan J."/>
            <person name="Birren B.W."/>
            <person name="Cuomo C.A."/>
            <person name="Wickes B.L."/>
        </authorList>
    </citation>
    <scope>NUCLEOTIDE SEQUENCE [LARGE SCALE GENOMIC DNA]</scope>
    <source>
        <strain evidence="4">RA 99-880 / ATCC MYA-4621 / FGSC 9543 / NRRL 43880</strain>
    </source>
</reference>
<dbReference type="GO" id="GO:0003677">
    <property type="term" value="F:DNA binding"/>
    <property type="evidence" value="ECO:0007669"/>
    <property type="project" value="InterPro"/>
</dbReference>
<evidence type="ECO:0000313" key="4">
    <source>
        <dbReference type="Proteomes" id="UP000009138"/>
    </source>
</evidence>
<feature type="compositionally biased region" description="Basic and acidic residues" evidence="1">
    <location>
        <begin position="848"/>
        <end position="879"/>
    </location>
</feature>
<dbReference type="InParanoid" id="I1C0X4"/>
<dbReference type="VEuPathDB" id="FungiDB:RO3G_06809"/>
<feature type="compositionally biased region" description="Basic residues" evidence="1">
    <location>
        <begin position="142"/>
        <end position="158"/>
    </location>
</feature>
<dbReference type="Proteomes" id="UP000009138">
    <property type="component" value="Unassembled WGS sequence"/>
</dbReference>
<name>I1C0X4_RHIO9</name>
<dbReference type="STRING" id="246409.I1C0X4"/>
<dbReference type="GeneID" id="93613780"/>
<feature type="region of interest" description="Disordered" evidence="1">
    <location>
        <begin position="342"/>
        <end position="365"/>
    </location>
</feature>
<dbReference type="InterPro" id="IPR036887">
    <property type="entry name" value="HTH_APSES_sf"/>
</dbReference>
<dbReference type="AlphaFoldDB" id="I1C0X4"/>
<gene>
    <name evidence="3" type="ORF">RO3G_06809</name>
</gene>
<feature type="compositionally biased region" description="Basic and acidic residues" evidence="1">
    <location>
        <begin position="217"/>
        <end position="236"/>
    </location>
</feature>
<feature type="region of interest" description="Disordered" evidence="1">
    <location>
        <begin position="1"/>
        <end position="28"/>
    </location>
</feature>
<dbReference type="OrthoDB" id="5597783at2759"/>
<sequence>MVMAQQKTNNAENKLKQNQGNLPVPIHPDDAKDKVFTAILRALIKMENKPSSPKELANIIVKHKYATLGGATPFATVSSRISQHFKRAAEHNPPRAPLLAKHIDQNHSRKINYSLATESVPAAQQDEEEEDDEKKEEDERNLRKKSNKSHPTLRKSSRSRNEHKIEKVEDELHPHISKKRKVDQSSVSPSSTTSRRKSYTSTTEFTKSSTSDEEDSQNEHSDYHEEMLKGSKDELNIHTLKRPTHKQPNASNVLPSTTSSHEESSKPSLLTPHAPREGIGMRKPSFSFSSGYPGEQELWTPFTFEHDFDNVFIHDPSTAHHIPFNIATPESVSVSELDDYFGSTPSSSNPVSRSQRKSFSSTMLGPNDKSLLQKVLLSSAARGVADKIEEESETDIKKETNEKDVKVDVKREGIEKAEMKEEQEVHNSQISSQPVSILVTSASDEKSTDNKSLNSSTLMNVENSEDFVKFEEDEKKETLPTASNTVIAPTPILPAPIKRDILPASNTTPSTAALSVSELLKTMNIQNINLPALQQMTSNLQALQQLSPTFDLAKTMAIYMQSLTKSANVATNNTPSSSSSAAPSIAQPTVDIKSILARFPALEALLRKDNNSHPNNNNNNNNKPAAINPVPPPPVSATTDVVPNLVNVNSAESVVHTLTPTTPAMYITVIDHIAVCVVVLEKTETTPEHRIMRRLDTGFINGTALLAAGGIETESERSMILSFEMDRVRMPKKKSPLFGTWIPLRRAQELAITCSVQHKLGHFLEDSIESYFPSPLPIQMTARKPAANNRLTALALAALRSSDKGSGFAVSPISRQSSGTVSQLHELLLSNPHKALKSKAGPLLFDDQVDKKSSQKEETGEDANHSDSGSSHDDESDTDVKHSILTGSALQELFTRASLPHLTHIHPKDLQKKRRRSSLPEATDEHKEHDDSQEEESKTKNARRRPGAGKWSSTAIHNSGGGGKLASYGIKKSASTGGSMFARRTPANGKRAQQKKVKEEDEEEEVRNMVVEHKGSSGNSSSTSNSQSIHPVTASQPGSKGDKKEEDNDEDEDIDIGGSDFDDDLR</sequence>
<feature type="compositionally biased region" description="Basic and acidic residues" evidence="1">
    <location>
        <begin position="923"/>
        <end position="939"/>
    </location>
</feature>
<feature type="compositionally biased region" description="Low complexity" evidence="1">
    <location>
        <begin position="612"/>
        <end position="628"/>
    </location>
</feature>
<protein>
    <recommendedName>
        <fullName evidence="2">HTH APSES-type domain-containing protein</fullName>
    </recommendedName>
</protein>
<feature type="region of interest" description="Disordered" evidence="1">
    <location>
        <begin position="839"/>
        <end position="879"/>
    </location>
</feature>
<dbReference type="Pfam" id="PF25318">
    <property type="entry name" value="WHD_GDS1"/>
    <property type="match status" value="1"/>
</dbReference>
<feature type="region of interest" description="Disordered" evidence="1">
    <location>
        <begin position="608"/>
        <end position="631"/>
    </location>
</feature>
<dbReference type="OMA" id="CGTWVPL"/>
<feature type="compositionally biased region" description="Low complexity" evidence="1">
    <location>
        <begin position="343"/>
        <end position="353"/>
    </location>
</feature>
<feature type="compositionally biased region" description="Acidic residues" evidence="1">
    <location>
        <begin position="1047"/>
        <end position="1066"/>
    </location>
</feature>
<evidence type="ECO:0000256" key="1">
    <source>
        <dbReference type="SAM" id="MobiDB-lite"/>
    </source>
</evidence>
<feature type="compositionally biased region" description="Acidic residues" evidence="1">
    <location>
        <begin position="125"/>
        <end position="136"/>
    </location>
</feature>
<dbReference type="Gene3D" id="3.10.260.10">
    <property type="entry name" value="Transcription regulator HTH, APSES-type DNA-binding domain"/>
    <property type="match status" value="1"/>
</dbReference>
<feature type="region of interest" description="Disordered" evidence="1">
    <location>
        <begin position="117"/>
        <end position="287"/>
    </location>
</feature>
<accession>I1C0X4</accession>
<feature type="compositionally biased region" description="Polar residues" evidence="1">
    <location>
        <begin position="1"/>
        <end position="21"/>
    </location>
</feature>
<evidence type="ECO:0000259" key="2">
    <source>
        <dbReference type="PROSITE" id="PS51299"/>
    </source>
</evidence>
<feature type="region of interest" description="Disordered" evidence="1">
    <location>
        <begin position="904"/>
        <end position="1066"/>
    </location>
</feature>
<feature type="compositionally biased region" description="Low complexity" evidence="1">
    <location>
        <begin position="185"/>
        <end position="209"/>
    </location>
</feature>
<organism evidence="3 4">
    <name type="scientific">Rhizopus delemar (strain RA 99-880 / ATCC MYA-4621 / FGSC 9543 / NRRL 43880)</name>
    <name type="common">Mucormycosis agent</name>
    <name type="synonym">Rhizopus arrhizus var. delemar</name>
    <dbReference type="NCBI Taxonomy" id="246409"/>
    <lineage>
        <taxon>Eukaryota</taxon>
        <taxon>Fungi</taxon>
        <taxon>Fungi incertae sedis</taxon>
        <taxon>Mucoromycota</taxon>
        <taxon>Mucoromycotina</taxon>
        <taxon>Mucoromycetes</taxon>
        <taxon>Mucorales</taxon>
        <taxon>Mucorineae</taxon>
        <taxon>Rhizopodaceae</taxon>
        <taxon>Rhizopus</taxon>
    </lineage>
</organism>
<dbReference type="InterPro" id="IPR057511">
    <property type="entry name" value="WH_GDS1"/>
</dbReference>
<dbReference type="SUPFAM" id="SSF54616">
    <property type="entry name" value="DNA-binding domain of Mlu1-box binding protein MBP1"/>
    <property type="match status" value="1"/>
</dbReference>
<dbReference type="RefSeq" id="XP_067517500.1">
    <property type="nucleotide sequence ID" value="XM_067661399.1"/>
</dbReference>
<dbReference type="eggNOG" id="ENOG502SAHT">
    <property type="taxonomic scope" value="Eukaryota"/>
</dbReference>
<feature type="compositionally biased region" description="Low complexity" evidence="1">
    <location>
        <begin position="1016"/>
        <end position="1028"/>
    </location>
</feature>
<proteinExistence type="predicted"/>